<keyword evidence="2" id="KW-1133">Transmembrane helix</keyword>
<dbReference type="AlphaFoldDB" id="A0A1C3UMK7"/>
<dbReference type="STRING" id="411945.GA0061102_1004216"/>
<evidence type="ECO:0000313" key="4">
    <source>
        <dbReference type="EMBL" id="SCB16691.1"/>
    </source>
</evidence>
<dbReference type="Pfam" id="PF22741">
    <property type="entry name" value="PTP-NADK"/>
    <property type="match status" value="1"/>
</dbReference>
<evidence type="ECO:0000256" key="1">
    <source>
        <dbReference type="ARBA" id="ARBA00009580"/>
    </source>
</evidence>
<keyword evidence="2" id="KW-0472">Membrane</keyword>
<reference evidence="5" key="1">
    <citation type="submission" date="2016-08" db="EMBL/GenBank/DDBJ databases">
        <authorList>
            <person name="Varghese N."/>
            <person name="Submissions Spin"/>
        </authorList>
    </citation>
    <scope>NUCLEOTIDE SEQUENCE [LARGE SCALE GENOMIC DNA]</scope>
    <source>
        <strain evidence="5">HAMBI 2971</strain>
    </source>
</reference>
<comment type="similarity">
    <text evidence="1">Belongs to the protein-tyrosine phosphatase family.</text>
</comment>
<keyword evidence="2" id="KW-0812">Transmembrane</keyword>
<dbReference type="PROSITE" id="PS00383">
    <property type="entry name" value="TYR_PHOSPHATASE_1"/>
    <property type="match status" value="1"/>
</dbReference>
<dbReference type="GO" id="GO:0016791">
    <property type="term" value="F:phosphatase activity"/>
    <property type="evidence" value="ECO:0007669"/>
    <property type="project" value="TreeGrafter"/>
</dbReference>
<proteinExistence type="inferred from homology"/>
<organism evidence="4 5">
    <name type="scientific">Rhizobium miluonense</name>
    <dbReference type="NCBI Taxonomy" id="411945"/>
    <lineage>
        <taxon>Bacteria</taxon>
        <taxon>Pseudomonadati</taxon>
        <taxon>Pseudomonadota</taxon>
        <taxon>Alphaproteobacteria</taxon>
        <taxon>Hyphomicrobiales</taxon>
        <taxon>Rhizobiaceae</taxon>
        <taxon>Rhizobium/Agrobacterium group</taxon>
        <taxon>Rhizobium</taxon>
    </lineage>
</organism>
<dbReference type="InterPro" id="IPR000387">
    <property type="entry name" value="Tyr_Pase_dom"/>
</dbReference>
<dbReference type="PANTHER" id="PTHR31126">
    <property type="entry name" value="TYROSINE-PROTEIN PHOSPHATASE"/>
    <property type="match status" value="1"/>
</dbReference>
<feature type="transmembrane region" description="Helical" evidence="2">
    <location>
        <begin position="12"/>
        <end position="35"/>
    </location>
</feature>
<feature type="domain" description="Tyrosine specific protein phosphatases" evidence="3">
    <location>
        <begin position="115"/>
        <end position="150"/>
    </location>
</feature>
<dbReference type="OrthoDB" id="9814896at2"/>
<dbReference type="InterPro" id="IPR029021">
    <property type="entry name" value="Prot-tyrosine_phosphatase-like"/>
</dbReference>
<evidence type="ECO:0000259" key="3">
    <source>
        <dbReference type="PROSITE" id="PS50056"/>
    </source>
</evidence>
<dbReference type="Gene3D" id="3.90.190.10">
    <property type="entry name" value="Protein tyrosine phosphatase superfamily"/>
    <property type="match status" value="1"/>
</dbReference>
<name>A0A1C3UMK7_9HYPH</name>
<dbReference type="CDD" id="cd14529">
    <property type="entry name" value="TpbA-like"/>
    <property type="match status" value="1"/>
</dbReference>
<sequence length="198" mass="21994">MQKTSPRLARYLLLAGRGATVALGVVLAVAGGFYAHMIWTTNFHPVIAGELYRSSQPSAETIAEFQKRYGIKTIINLRGDNSGHNWYDREVAQAKQLDINHIDFRMSSGRELTREQAAQLVQIMRDAPKPILIHCQAGADRTGLASALYLAAITKTNEATAERQMSIVYGHLSLSFTRAYAMDRTFEKLEPWLGLPAS</sequence>
<keyword evidence="5" id="KW-1185">Reference proteome</keyword>
<dbReference type="PROSITE" id="PS50056">
    <property type="entry name" value="TYR_PHOSPHATASE_2"/>
    <property type="match status" value="1"/>
</dbReference>
<dbReference type="SUPFAM" id="SSF52799">
    <property type="entry name" value="(Phosphotyrosine protein) phosphatases II"/>
    <property type="match status" value="1"/>
</dbReference>
<dbReference type="RefSeq" id="WP_092845099.1">
    <property type="nucleotide sequence ID" value="NZ_FMAH01000004.1"/>
</dbReference>
<dbReference type="Proteomes" id="UP000199435">
    <property type="component" value="Unassembled WGS sequence"/>
</dbReference>
<dbReference type="PANTHER" id="PTHR31126:SF72">
    <property type="entry name" value="DUAL SPECIFICITY PROTEIN PHOSPHATASE TPBA"/>
    <property type="match status" value="1"/>
</dbReference>
<protein>
    <submittedName>
        <fullName evidence="4">Tyrosine phosphatase family protein</fullName>
    </submittedName>
</protein>
<evidence type="ECO:0000256" key="2">
    <source>
        <dbReference type="SAM" id="Phobius"/>
    </source>
</evidence>
<gene>
    <name evidence="4" type="ORF">GA0061102_1004216</name>
</gene>
<dbReference type="InterPro" id="IPR016130">
    <property type="entry name" value="Tyr_Pase_AS"/>
</dbReference>
<dbReference type="InterPro" id="IPR055214">
    <property type="entry name" value="PTP-NADK"/>
</dbReference>
<evidence type="ECO:0000313" key="5">
    <source>
        <dbReference type="Proteomes" id="UP000199435"/>
    </source>
</evidence>
<dbReference type="EMBL" id="FMAH01000004">
    <property type="protein sequence ID" value="SCB16691.1"/>
    <property type="molecule type" value="Genomic_DNA"/>
</dbReference>
<accession>A0A1C3UMK7</accession>